<reference evidence="2" key="1">
    <citation type="submission" date="2018-01" db="EMBL/GenBank/DDBJ databases">
        <title>Plasmids of psychrophilic Polaromonas spp. isolated from Arctic and Antarctic glaciers.</title>
        <authorList>
            <person name="Dziewit L."/>
            <person name="Ciok A."/>
        </authorList>
    </citation>
    <scope>NUCLEOTIDE SEQUENCE</scope>
    <source>
        <plasmid evidence="2">pH8NP2</plasmid>
    </source>
</reference>
<keyword evidence="2" id="KW-0614">Plasmid</keyword>
<geneLocation type="plasmid" evidence="2">
    <name>pH8NP2</name>
</geneLocation>
<dbReference type="InterPro" id="IPR002586">
    <property type="entry name" value="CobQ/CobB/MinD/ParA_Nub-bd_dom"/>
</dbReference>
<dbReference type="PANTHER" id="PTHR13696:SF96">
    <property type="entry name" value="COBQ_COBB_MIND_PARA NUCLEOTIDE BINDING DOMAIN-CONTAINING PROTEIN"/>
    <property type="match status" value="1"/>
</dbReference>
<dbReference type="NCBIfam" id="NF041546">
    <property type="entry name" value="ParA_partition"/>
    <property type="match status" value="1"/>
</dbReference>
<accession>A0A2S1FJD3</accession>
<name>A0A2S1FJD3_9BURK</name>
<dbReference type="RefSeq" id="WP_181375952.1">
    <property type="nucleotide sequence ID" value="NZ_MG869622.1"/>
</dbReference>
<dbReference type="InterPro" id="IPR048089">
    <property type="entry name" value="McdA"/>
</dbReference>
<organism evidence="2">
    <name type="scientific">Polaromonas sp. H8N</name>
    <dbReference type="NCBI Taxonomy" id="1840297"/>
    <lineage>
        <taxon>Bacteria</taxon>
        <taxon>Pseudomonadati</taxon>
        <taxon>Pseudomonadota</taxon>
        <taxon>Betaproteobacteria</taxon>
        <taxon>Burkholderiales</taxon>
        <taxon>Comamonadaceae</taxon>
        <taxon>Polaromonas</taxon>
    </lineage>
</organism>
<proteinExistence type="predicted"/>
<feature type="domain" description="CobQ/CobB/MinD/ParA nucleotide binding" evidence="1">
    <location>
        <begin position="4"/>
        <end position="181"/>
    </location>
</feature>
<protein>
    <submittedName>
        <fullName evidence="2">Partitioning protein ParA</fullName>
    </submittedName>
</protein>
<dbReference type="PIRSF" id="PIRSF009320">
    <property type="entry name" value="Nuc_binding_HP_1000"/>
    <property type="match status" value="1"/>
</dbReference>
<dbReference type="EMBL" id="MG869622">
    <property type="protein sequence ID" value="AWD72306.1"/>
    <property type="molecule type" value="Genomic_DNA"/>
</dbReference>
<dbReference type="SUPFAM" id="SSF52540">
    <property type="entry name" value="P-loop containing nucleoside triphosphate hydrolases"/>
    <property type="match status" value="1"/>
</dbReference>
<dbReference type="AlphaFoldDB" id="A0A2S1FJD3"/>
<dbReference type="PANTHER" id="PTHR13696">
    <property type="entry name" value="P-LOOP CONTAINING NUCLEOSIDE TRIPHOSPHATE HYDROLASE"/>
    <property type="match status" value="1"/>
</dbReference>
<dbReference type="InterPro" id="IPR027417">
    <property type="entry name" value="P-loop_NTPase"/>
</dbReference>
<dbReference type="CDD" id="cd02042">
    <property type="entry name" value="ParAB_family"/>
    <property type="match status" value="1"/>
</dbReference>
<evidence type="ECO:0000259" key="1">
    <source>
        <dbReference type="Pfam" id="PF01656"/>
    </source>
</evidence>
<sequence>MKIIAVLNEKGGTGKSTVATNLATSLFRAGNKVVLVDADPQGTARDWREASPEGADLPPVVALDRPQLLIGSLPTLAGNDYIVIDGPAKAGDMTAAIVRVAHVALIVIQPSGADIWASAATVKLIRSKIDVGGAIDAAFLVNRTSGTTKLSKAMIEGDWNEYGIDQLDTTIGNRVAFAQALTDGISVFDLADGQAKAEIDFVIQELEKAKWV</sequence>
<dbReference type="Gene3D" id="3.40.50.300">
    <property type="entry name" value="P-loop containing nucleotide triphosphate hydrolases"/>
    <property type="match status" value="1"/>
</dbReference>
<dbReference type="Pfam" id="PF01656">
    <property type="entry name" value="CbiA"/>
    <property type="match status" value="1"/>
</dbReference>
<dbReference type="InterPro" id="IPR050678">
    <property type="entry name" value="DNA_Partitioning_ATPase"/>
</dbReference>
<evidence type="ECO:0000313" key="2">
    <source>
        <dbReference type="EMBL" id="AWD72306.1"/>
    </source>
</evidence>
<gene>
    <name evidence="2" type="ORF">pH8NP2_p032</name>
</gene>